<reference evidence="2 3" key="1">
    <citation type="submission" date="2022-11" db="EMBL/GenBank/DDBJ databases">
        <title>Spartinivicinus poritis sp. nov., isolated from scleractinian coral Porites lutea.</title>
        <authorList>
            <person name="Zhang G."/>
            <person name="Cai L."/>
            <person name="Wei Q."/>
        </authorList>
    </citation>
    <scope>NUCLEOTIDE SEQUENCE [LARGE SCALE GENOMIC DNA]</scope>
    <source>
        <strain evidence="2 3">A2-2</strain>
    </source>
</reference>
<keyword evidence="3" id="KW-1185">Reference proteome</keyword>
<evidence type="ECO:0000256" key="1">
    <source>
        <dbReference type="SAM" id="MobiDB-lite"/>
    </source>
</evidence>
<organism evidence="2 3">
    <name type="scientific">Spartinivicinus poritis</name>
    <dbReference type="NCBI Taxonomy" id="2994640"/>
    <lineage>
        <taxon>Bacteria</taxon>
        <taxon>Pseudomonadati</taxon>
        <taxon>Pseudomonadota</taxon>
        <taxon>Gammaproteobacteria</taxon>
        <taxon>Oceanospirillales</taxon>
        <taxon>Zooshikellaceae</taxon>
        <taxon>Spartinivicinus</taxon>
    </lineage>
</organism>
<name>A0ABT5UFK5_9GAMM</name>
<accession>A0ABT5UFK5</accession>
<proteinExistence type="predicted"/>
<dbReference type="RefSeq" id="WP_274691467.1">
    <property type="nucleotide sequence ID" value="NZ_JAPMOU010000053.1"/>
</dbReference>
<gene>
    <name evidence="2" type="ORF">ORQ98_24645</name>
</gene>
<dbReference type="EMBL" id="JAPMOU010000053">
    <property type="protein sequence ID" value="MDE1465156.1"/>
    <property type="molecule type" value="Genomic_DNA"/>
</dbReference>
<dbReference type="Pfam" id="PF09650">
    <property type="entry name" value="PHA_gran_rgn"/>
    <property type="match status" value="1"/>
</dbReference>
<evidence type="ECO:0000313" key="2">
    <source>
        <dbReference type="EMBL" id="MDE1465156.1"/>
    </source>
</evidence>
<dbReference type="InterPro" id="IPR013433">
    <property type="entry name" value="PHA_gran_rgn"/>
</dbReference>
<comment type="caution">
    <text evidence="2">The sequence shown here is derived from an EMBL/GenBank/DDBJ whole genome shotgun (WGS) entry which is preliminary data.</text>
</comment>
<protein>
    <submittedName>
        <fullName evidence="2">Polyhydroxyalkanoic acid system family protein</fullName>
    </submittedName>
</protein>
<feature type="region of interest" description="Disordered" evidence="1">
    <location>
        <begin position="1"/>
        <end position="20"/>
    </location>
</feature>
<evidence type="ECO:0000313" key="3">
    <source>
        <dbReference type="Proteomes" id="UP001528823"/>
    </source>
</evidence>
<dbReference type="NCBIfam" id="TIGR02610">
    <property type="entry name" value="PHA_gran_rgn"/>
    <property type="match status" value="1"/>
</dbReference>
<sequence>MSKINIQRDHGTSKDKAKDAVQKIAEELQQSMGATYEWQQDTLLFKQTGAKGKIVVDDQKVDISVELGLLMKPLKGTIEQQISQRLDKLIG</sequence>
<dbReference type="Proteomes" id="UP001528823">
    <property type="component" value="Unassembled WGS sequence"/>
</dbReference>